<keyword evidence="1" id="KW-0677">Repeat</keyword>
<evidence type="ECO:0000256" key="2">
    <source>
        <dbReference type="ARBA" id="ARBA00023043"/>
    </source>
</evidence>
<organism evidence="4 5">
    <name type="scientific">Phytophthora palmivora</name>
    <dbReference type="NCBI Taxonomy" id="4796"/>
    <lineage>
        <taxon>Eukaryota</taxon>
        <taxon>Sar</taxon>
        <taxon>Stramenopiles</taxon>
        <taxon>Oomycota</taxon>
        <taxon>Peronosporomycetes</taxon>
        <taxon>Peronosporales</taxon>
        <taxon>Peronosporaceae</taxon>
        <taxon>Phytophthora</taxon>
    </lineage>
</organism>
<dbReference type="SUPFAM" id="SSF48403">
    <property type="entry name" value="Ankyrin repeat"/>
    <property type="match status" value="1"/>
</dbReference>
<gene>
    <name evidence="4" type="ORF">PHPALM_19530</name>
</gene>
<dbReference type="AlphaFoldDB" id="A0A2P4XH52"/>
<dbReference type="Gene3D" id="1.25.40.20">
    <property type="entry name" value="Ankyrin repeat-containing domain"/>
    <property type="match status" value="1"/>
</dbReference>
<protein>
    <submittedName>
        <fullName evidence="4">Ankyrin repeat protein</fullName>
    </submittedName>
</protein>
<evidence type="ECO:0000256" key="1">
    <source>
        <dbReference type="ARBA" id="ARBA00022737"/>
    </source>
</evidence>
<evidence type="ECO:0000256" key="3">
    <source>
        <dbReference type="PROSITE-ProRule" id="PRU00023"/>
    </source>
</evidence>
<dbReference type="Proteomes" id="UP000237271">
    <property type="component" value="Unassembled WGS sequence"/>
</dbReference>
<dbReference type="SMART" id="SM00248">
    <property type="entry name" value="ANK"/>
    <property type="match status" value="2"/>
</dbReference>
<proteinExistence type="predicted"/>
<evidence type="ECO:0000313" key="5">
    <source>
        <dbReference type="Proteomes" id="UP000237271"/>
    </source>
</evidence>
<name>A0A2P4XH52_9STRA</name>
<dbReference type="PROSITE" id="PS50088">
    <property type="entry name" value="ANK_REPEAT"/>
    <property type="match status" value="1"/>
</dbReference>
<comment type="caution">
    <text evidence="4">The sequence shown here is derived from an EMBL/GenBank/DDBJ whole genome shotgun (WGS) entry which is preliminary data.</text>
</comment>
<dbReference type="PANTHER" id="PTHR24198:SF165">
    <property type="entry name" value="ANKYRIN REPEAT-CONTAINING PROTEIN-RELATED"/>
    <property type="match status" value="1"/>
</dbReference>
<sequence length="98" mass="10736">MRKKPQEGHLEVVRYFVEHGINVDVLLNSVHTPTMLAVMGGHFDVVRYLAECGANLIIGDEEDGGTTLVSAAAHGYLDIVKYLAEEQGVDVNISDYYG</sequence>
<keyword evidence="2 3" id="KW-0040">ANK repeat</keyword>
<dbReference type="OrthoDB" id="10249694at2759"/>
<dbReference type="Pfam" id="PF12796">
    <property type="entry name" value="Ank_2"/>
    <property type="match status" value="1"/>
</dbReference>
<reference evidence="4 5" key="1">
    <citation type="journal article" date="2017" name="Genome Biol. Evol.">
        <title>Phytophthora megakarya and P. palmivora, closely related causal agents of cacao black pod rot, underwent increases in genome sizes and gene numbers by different mechanisms.</title>
        <authorList>
            <person name="Ali S.S."/>
            <person name="Shao J."/>
            <person name="Lary D.J."/>
            <person name="Kronmiller B."/>
            <person name="Shen D."/>
            <person name="Strem M.D."/>
            <person name="Amoako-Attah I."/>
            <person name="Akrofi A.Y."/>
            <person name="Begoude B.A."/>
            <person name="Ten Hoopen G.M."/>
            <person name="Coulibaly K."/>
            <person name="Kebe B.I."/>
            <person name="Melnick R.L."/>
            <person name="Guiltinan M.J."/>
            <person name="Tyler B.M."/>
            <person name="Meinhardt L.W."/>
            <person name="Bailey B.A."/>
        </authorList>
    </citation>
    <scope>NUCLEOTIDE SEQUENCE [LARGE SCALE GENOMIC DNA]</scope>
    <source>
        <strain evidence="5">sbr112.9</strain>
    </source>
</reference>
<keyword evidence="5" id="KW-1185">Reference proteome</keyword>
<feature type="repeat" description="ANK" evidence="3">
    <location>
        <begin position="29"/>
        <end position="61"/>
    </location>
</feature>
<dbReference type="InterPro" id="IPR036770">
    <property type="entry name" value="Ankyrin_rpt-contain_sf"/>
</dbReference>
<dbReference type="PANTHER" id="PTHR24198">
    <property type="entry name" value="ANKYRIN REPEAT AND PROTEIN KINASE DOMAIN-CONTAINING PROTEIN"/>
    <property type="match status" value="1"/>
</dbReference>
<feature type="non-terminal residue" evidence="4">
    <location>
        <position position="98"/>
    </location>
</feature>
<dbReference type="EMBL" id="NCKW01010992">
    <property type="protein sequence ID" value="POM64882.1"/>
    <property type="molecule type" value="Genomic_DNA"/>
</dbReference>
<dbReference type="InterPro" id="IPR002110">
    <property type="entry name" value="Ankyrin_rpt"/>
</dbReference>
<evidence type="ECO:0000313" key="4">
    <source>
        <dbReference type="EMBL" id="POM64882.1"/>
    </source>
</evidence>
<accession>A0A2P4XH52</accession>